<feature type="domain" description="VWFA" evidence="2">
    <location>
        <begin position="149"/>
        <end position="212"/>
    </location>
</feature>
<dbReference type="InterPro" id="IPR002035">
    <property type="entry name" value="VWF_A"/>
</dbReference>
<name>A0ABV1YFV9_9HYPH</name>
<keyword evidence="1" id="KW-1133">Transmembrane helix</keyword>
<evidence type="ECO:0000313" key="4">
    <source>
        <dbReference type="Proteomes" id="UP001464387"/>
    </source>
</evidence>
<dbReference type="PROSITE" id="PS50234">
    <property type="entry name" value="VWFA"/>
    <property type="match status" value="1"/>
</dbReference>
<reference evidence="3 4" key="1">
    <citation type="journal article" date="2024" name="Proc. Natl. Acad. Sci. U.S.A.">
        <title>The evolutionary genomics of adaptation to stress in wild rhizobium bacteria.</title>
        <authorList>
            <person name="Kehlet-Delgado H."/>
            <person name="Montoya A.P."/>
            <person name="Jensen K.T."/>
            <person name="Wendlandt C.E."/>
            <person name="Dexheimer C."/>
            <person name="Roberts M."/>
            <person name="Torres Martinez L."/>
            <person name="Friesen M.L."/>
            <person name="Griffitts J.S."/>
            <person name="Porter S.S."/>
        </authorList>
    </citation>
    <scope>NUCLEOTIDE SEQUENCE [LARGE SCALE GENOMIC DNA]</scope>
    <source>
        <strain evidence="3 4">M0729</strain>
    </source>
</reference>
<dbReference type="Gene3D" id="3.40.50.410">
    <property type="entry name" value="von Willebrand factor, type A domain"/>
    <property type="match status" value="2"/>
</dbReference>
<evidence type="ECO:0000259" key="2">
    <source>
        <dbReference type="PROSITE" id="PS50234"/>
    </source>
</evidence>
<keyword evidence="4" id="KW-1185">Reference proteome</keyword>
<dbReference type="Proteomes" id="UP001464387">
    <property type="component" value="Unassembled WGS sequence"/>
</dbReference>
<gene>
    <name evidence="3" type="ORF">NKI33_13740</name>
</gene>
<evidence type="ECO:0000313" key="3">
    <source>
        <dbReference type="EMBL" id="MER8934026.1"/>
    </source>
</evidence>
<dbReference type="InterPro" id="IPR028087">
    <property type="entry name" value="Tad_N"/>
</dbReference>
<dbReference type="Pfam" id="PF13400">
    <property type="entry name" value="Tad"/>
    <property type="match status" value="1"/>
</dbReference>
<sequence length="654" mass="69863">MIRKFANDRRGNYALMTVLAMVPLMGALAIGIDYTEMTRERQNALNALDAAGIATAQQIVAGATDAEAKAYAKNFFEANLAHIDPANTTLAVTLPNNNAGGGTLKLCGTLTYKPYFLPTAKILLGGSSGDATTMAFNTCSEVRLKNTLEVSLVLDNSGSMTELGKGSNKVRFDLLKDAAKQLVDQLAGQAQLMKQVSKPVQFSLVPFAASVNVGSGNASAAWMDTTGISPIHHENFNWAGMNSTPYPTKYAQYIAGVWYAKGTGWDVTQKDLPLTRFSIYNQMKRVATATYVSQFKCTATYSNGSCKTWQSGYNYTYAGVAAWGGCVESRPYPDNILDTVPSSSTPATLFVPMFAPDETDLTDSNYPPRPANNNWMADGTPAASTSAQRQSFMPKYFADPGTTVTPGYGMNAGPNTSCSTTAITPLTDVSVAAGATAVKAAIDAMAASGATNVPEGMAWGWRTLSSTAPFTEGRAETERGNDKVLIVLTDGANTYYTPSSVTAQTYSGTNWNYGGNDMAGSKAIYSALGYIVPFSNVTYSYGRMFLGTSSNVTKTDYSNANYTKAMNEHFTTLCNNAKAANIMVMTIALDLDATNTAEKTQMDALKACSSDSRFSKDPTNPSKPMKLFWNSTGATLSNDFKAIGNELSNLRIVS</sequence>
<keyword evidence="1" id="KW-0812">Transmembrane</keyword>
<keyword evidence="1" id="KW-0472">Membrane</keyword>
<protein>
    <submittedName>
        <fullName evidence="3">Pilus assembly protein TadG-related protein</fullName>
    </submittedName>
</protein>
<dbReference type="RefSeq" id="WP_352568777.1">
    <property type="nucleotide sequence ID" value="NZ_JAMYMY010000019.1"/>
</dbReference>
<evidence type="ECO:0000256" key="1">
    <source>
        <dbReference type="SAM" id="Phobius"/>
    </source>
</evidence>
<comment type="caution">
    <text evidence="3">The sequence shown here is derived from an EMBL/GenBank/DDBJ whole genome shotgun (WGS) entry which is preliminary data.</text>
</comment>
<accession>A0ABV1YFV9</accession>
<dbReference type="SUPFAM" id="SSF53300">
    <property type="entry name" value="vWA-like"/>
    <property type="match status" value="1"/>
</dbReference>
<proteinExistence type="predicted"/>
<dbReference type="InterPro" id="IPR036465">
    <property type="entry name" value="vWFA_dom_sf"/>
</dbReference>
<dbReference type="EMBL" id="JAMYPJ010000016">
    <property type="protein sequence ID" value="MER8934026.1"/>
    <property type="molecule type" value="Genomic_DNA"/>
</dbReference>
<feature type="transmembrane region" description="Helical" evidence="1">
    <location>
        <begin position="12"/>
        <end position="32"/>
    </location>
</feature>
<organism evidence="3 4">
    <name type="scientific">Mesorhizobium opportunistum</name>
    <dbReference type="NCBI Taxonomy" id="593909"/>
    <lineage>
        <taxon>Bacteria</taxon>
        <taxon>Pseudomonadati</taxon>
        <taxon>Pseudomonadota</taxon>
        <taxon>Alphaproteobacteria</taxon>
        <taxon>Hyphomicrobiales</taxon>
        <taxon>Phyllobacteriaceae</taxon>
        <taxon>Mesorhizobium</taxon>
    </lineage>
</organism>